<sequence>MPLENSKTSYDINHTYLQKHQAITKDRIKNFINSEFWSSVNLSSVLWKKETSAPSHIVLEVWSPSDLSRPTFVNATNQSFRPTH</sequence>
<evidence type="ECO:0000313" key="1">
    <source>
        <dbReference type="EMBL" id="PVU84668.1"/>
    </source>
</evidence>
<dbReference type="AlphaFoldDB" id="A0A2T9XX59"/>
<dbReference type="OrthoDB" id="3229398at2759"/>
<protein>
    <submittedName>
        <fullName evidence="1">Uncharacterized protein</fullName>
    </submittedName>
</protein>
<evidence type="ECO:0000313" key="2">
    <source>
        <dbReference type="Proteomes" id="UP000245699"/>
    </source>
</evidence>
<organism evidence="1 2">
    <name type="scientific">Furculomyces boomerangus</name>
    <dbReference type="NCBI Taxonomy" id="61424"/>
    <lineage>
        <taxon>Eukaryota</taxon>
        <taxon>Fungi</taxon>
        <taxon>Fungi incertae sedis</taxon>
        <taxon>Zoopagomycota</taxon>
        <taxon>Kickxellomycotina</taxon>
        <taxon>Harpellomycetes</taxon>
        <taxon>Harpellales</taxon>
        <taxon>Harpellaceae</taxon>
        <taxon>Furculomyces</taxon>
    </lineage>
</organism>
<comment type="caution">
    <text evidence="1">The sequence shown here is derived from an EMBL/GenBank/DDBJ whole genome shotgun (WGS) entry which is preliminary data.</text>
</comment>
<gene>
    <name evidence="1" type="ORF">BB559_007485</name>
</gene>
<keyword evidence="2" id="KW-1185">Reference proteome</keyword>
<accession>A0A2T9XX59</accession>
<proteinExistence type="predicted"/>
<name>A0A2T9XX59_9FUNG</name>
<dbReference type="Proteomes" id="UP000245699">
    <property type="component" value="Unassembled WGS sequence"/>
</dbReference>
<reference evidence="1 2" key="1">
    <citation type="journal article" date="2018" name="MBio">
        <title>Comparative Genomics Reveals the Core Gene Toolbox for the Fungus-Insect Symbiosis.</title>
        <authorList>
            <person name="Wang Y."/>
            <person name="Stata M."/>
            <person name="Wang W."/>
            <person name="Stajich J.E."/>
            <person name="White M.M."/>
            <person name="Moncalvo J.M."/>
        </authorList>
    </citation>
    <scope>NUCLEOTIDE SEQUENCE [LARGE SCALE GENOMIC DNA]</scope>
    <source>
        <strain evidence="1 2">AUS-77-4</strain>
    </source>
</reference>
<dbReference type="EMBL" id="MBFT01001251">
    <property type="protein sequence ID" value="PVU84668.1"/>
    <property type="molecule type" value="Genomic_DNA"/>
</dbReference>
<dbReference type="STRING" id="61424.A0A2T9XX59"/>
<feature type="non-terminal residue" evidence="1">
    <location>
        <position position="84"/>
    </location>
</feature>